<dbReference type="Proteomes" id="UP000231564">
    <property type="component" value="Chromosome MARIT"/>
</dbReference>
<proteinExistence type="predicted"/>
<dbReference type="EMBL" id="LT634361">
    <property type="protein sequence ID" value="SFZ83826.1"/>
    <property type="molecule type" value="Genomic_DNA"/>
</dbReference>
<dbReference type="OrthoDB" id="1262040at2"/>
<reference evidence="1 2" key="1">
    <citation type="submission" date="2016-11" db="EMBL/GenBank/DDBJ databases">
        <authorList>
            <person name="Jaros S."/>
            <person name="Januszkiewicz K."/>
            <person name="Wedrychowicz H."/>
        </authorList>
    </citation>
    <scope>NUCLEOTIDE SEQUENCE [LARGE SCALE GENOMIC DNA]</scope>
    <source>
        <strain evidence="1">NCIMB 2154T</strain>
    </source>
</reference>
<dbReference type="Gene3D" id="3.90.1720.80">
    <property type="match status" value="1"/>
</dbReference>
<dbReference type="KEGG" id="tmar:MARIT_2265"/>
<dbReference type="RefSeq" id="WP_100211523.1">
    <property type="nucleotide sequence ID" value="NZ_CP138495.1"/>
</dbReference>
<sequence>MVKFIAIWNNHPGFANLCNFANQCAIRMGATFLKSNINMNTFKGVICWTPEHKKCNHVLRAQELADWMLTQPNKFGNASVKRETTHKDYRNKKGLVFFKDGWGAMDHIDIWNGSEMKAGSKDYFSKAKEVWFWELP</sequence>
<gene>
    <name evidence="1" type="ORF">MARIT_2265</name>
</gene>
<keyword evidence="2" id="KW-1185">Reference proteome</keyword>
<accession>A0A2H1EB90</accession>
<protein>
    <recommendedName>
        <fullName evidence="3">Type VI secretion system (T6SS), amidase effector protein 4</fullName>
    </recommendedName>
</protein>
<evidence type="ECO:0008006" key="3">
    <source>
        <dbReference type="Google" id="ProtNLM"/>
    </source>
</evidence>
<dbReference type="InterPro" id="IPR025562">
    <property type="entry name" value="Tae4"/>
</dbReference>
<organism evidence="1 2">
    <name type="scientific">Tenacibaculum maritimum NCIMB 2154</name>
    <dbReference type="NCBI Taxonomy" id="1349785"/>
    <lineage>
        <taxon>Bacteria</taxon>
        <taxon>Pseudomonadati</taxon>
        <taxon>Bacteroidota</taxon>
        <taxon>Flavobacteriia</taxon>
        <taxon>Flavobacteriales</taxon>
        <taxon>Flavobacteriaceae</taxon>
        <taxon>Tenacibaculum</taxon>
    </lineage>
</organism>
<name>A0A2H1EB90_9FLAO</name>
<dbReference type="STRING" id="1349785.GCA_000509405_00283"/>
<dbReference type="Pfam" id="PF14113">
    <property type="entry name" value="Tae4"/>
    <property type="match status" value="1"/>
</dbReference>
<evidence type="ECO:0000313" key="2">
    <source>
        <dbReference type="Proteomes" id="UP000231564"/>
    </source>
</evidence>
<evidence type="ECO:0000313" key="1">
    <source>
        <dbReference type="EMBL" id="SFZ83826.1"/>
    </source>
</evidence>
<dbReference type="AlphaFoldDB" id="A0A2H1EB90"/>
<dbReference type="GeneID" id="47723740"/>